<sequence>MRGHLDRDIAREVQGHPFRQRFRATTQAFARARVHADEVDGQAPFPLADGQMRGGQQIVIQGNTNPTLAIMQAIQVDLGHDAAQCSKVRDSRGNRARRVAFSMIRTGLPIADRRDVVPRVVRGRLRSSIPVCRFPFRNRGAVLVFRARQQGPEQVRVVGIRPHARPQEPRAIPERHPQAAMHILADIRDAGLRRPVGRGQPA</sequence>
<reference evidence="1 2" key="1">
    <citation type="submission" date="2016-06" db="EMBL/GenBank/DDBJ databases">
        <title>Complete genome sequences of Bordetella bronchialis and Bordetella flabilis.</title>
        <authorList>
            <person name="LiPuma J.J."/>
            <person name="Spilker T."/>
        </authorList>
    </citation>
    <scope>NUCLEOTIDE SEQUENCE [LARGE SCALE GENOMIC DNA]</scope>
    <source>
        <strain evidence="1 2">AU3182</strain>
    </source>
</reference>
<dbReference type="Proteomes" id="UP000091897">
    <property type="component" value="Chromosome"/>
</dbReference>
<gene>
    <name evidence="1" type="ORF">BAU06_20095</name>
</gene>
<proteinExistence type="predicted"/>
<organism evidence="1 2">
    <name type="scientific">Bordetella bronchialis</name>
    <dbReference type="NCBI Taxonomy" id="463025"/>
    <lineage>
        <taxon>Bacteria</taxon>
        <taxon>Pseudomonadati</taxon>
        <taxon>Pseudomonadota</taxon>
        <taxon>Betaproteobacteria</taxon>
        <taxon>Burkholderiales</taxon>
        <taxon>Alcaligenaceae</taxon>
        <taxon>Bordetella</taxon>
    </lineage>
</organism>
<accession>A0ABN4R9X6</accession>
<name>A0ABN4R9X6_9BORD</name>
<evidence type="ECO:0000313" key="2">
    <source>
        <dbReference type="Proteomes" id="UP000091897"/>
    </source>
</evidence>
<keyword evidence="2" id="KW-1185">Reference proteome</keyword>
<dbReference type="EMBL" id="CP016170">
    <property type="protein sequence ID" value="ANN68291.1"/>
    <property type="molecule type" value="Genomic_DNA"/>
</dbReference>
<evidence type="ECO:0000313" key="1">
    <source>
        <dbReference type="EMBL" id="ANN68291.1"/>
    </source>
</evidence>
<protein>
    <submittedName>
        <fullName evidence="1">Uncharacterized protein</fullName>
    </submittedName>
</protein>